<dbReference type="PANTHER" id="PTHR36091:SF2">
    <property type="entry name" value="AMINOGLYCOSIDE PHOSPHOTRANSFERASE DOMAIN-CONTAINING PROTEIN"/>
    <property type="match status" value="1"/>
</dbReference>
<organism evidence="3 4">
    <name type="scientific">Aspergillus terreus (strain NIH 2624 / FGSC A1156)</name>
    <dbReference type="NCBI Taxonomy" id="341663"/>
    <lineage>
        <taxon>Eukaryota</taxon>
        <taxon>Fungi</taxon>
        <taxon>Dikarya</taxon>
        <taxon>Ascomycota</taxon>
        <taxon>Pezizomycotina</taxon>
        <taxon>Eurotiomycetes</taxon>
        <taxon>Eurotiomycetidae</taxon>
        <taxon>Eurotiales</taxon>
        <taxon>Aspergillaceae</taxon>
        <taxon>Aspergillus</taxon>
        <taxon>Aspergillus subgen. Circumdati</taxon>
    </lineage>
</organism>
<evidence type="ECO:0000313" key="3">
    <source>
        <dbReference type="EMBL" id="EAU36754.1"/>
    </source>
</evidence>
<reference evidence="4" key="1">
    <citation type="submission" date="2005-09" db="EMBL/GenBank/DDBJ databases">
        <title>Annotation of the Aspergillus terreus NIH2624 genome.</title>
        <authorList>
            <person name="Birren B.W."/>
            <person name="Lander E.S."/>
            <person name="Galagan J.E."/>
            <person name="Nusbaum C."/>
            <person name="Devon K."/>
            <person name="Henn M."/>
            <person name="Ma L.-J."/>
            <person name="Jaffe D.B."/>
            <person name="Butler J."/>
            <person name="Alvarez P."/>
            <person name="Gnerre S."/>
            <person name="Grabherr M."/>
            <person name="Kleber M."/>
            <person name="Mauceli E.W."/>
            <person name="Brockman W."/>
            <person name="Rounsley S."/>
            <person name="Young S.K."/>
            <person name="LaButti K."/>
            <person name="Pushparaj V."/>
            <person name="DeCaprio D."/>
            <person name="Crawford M."/>
            <person name="Koehrsen M."/>
            <person name="Engels R."/>
            <person name="Montgomery P."/>
            <person name="Pearson M."/>
            <person name="Howarth C."/>
            <person name="Larson L."/>
            <person name="Luoma S."/>
            <person name="White J."/>
            <person name="Alvarado L."/>
            <person name="Kodira C.D."/>
            <person name="Zeng Q."/>
            <person name="Oleary S."/>
            <person name="Yandava C."/>
            <person name="Denning D.W."/>
            <person name="Nierman W.C."/>
            <person name="Milne T."/>
            <person name="Madden K."/>
        </authorList>
    </citation>
    <scope>NUCLEOTIDE SEQUENCE [LARGE SCALE GENOMIC DNA]</scope>
    <source>
        <strain evidence="4">NIH 2624 / FGSC A1156</strain>
    </source>
</reference>
<dbReference type="GO" id="GO:0005739">
    <property type="term" value="C:mitochondrion"/>
    <property type="evidence" value="ECO:0007669"/>
    <property type="project" value="TreeGrafter"/>
</dbReference>
<feature type="region of interest" description="Disordered" evidence="1">
    <location>
        <begin position="512"/>
        <end position="534"/>
    </location>
</feature>
<dbReference type="HOGENOM" id="CLU_019189_9_1_1"/>
<evidence type="ECO:0000313" key="4">
    <source>
        <dbReference type="Proteomes" id="UP000007963"/>
    </source>
</evidence>
<feature type="compositionally biased region" description="Basic and acidic residues" evidence="1">
    <location>
        <begin position="512"/>
        <end position="525"/>
    </location>
</feature>
<dbReference type="SUPFAM" id="SSF56112">
    <property type="entry name" value="Protein kinase-like (PK-like)"/>
    <property type="match status" value="1"/>
</dbReference>
<dbReference type="PANTHER" id="PTHR36091">
    <property type="entry name" value="ALTERED INHERITANCE OF MITOCHONDRIA PROTEIN 9, MITOCHONDRIAL"/>
    <property type="match status" value="1"/>
</dbReference>
<sequence length="534" mass="61234">MHGTTSINSVHAYGACFEIYNEDLRLRERYLKFNVPALQHTIASALGASSVSLFAKVAEGGFNRLFEATCSDGRRVLARLPYPSTVPKHYTTASEVATLEYLRLNGFPVPRVHAWSSTTDNAVGAEYIIMERLHRTPFGDVWYILDFKQRYKVIEQIVRLERKLFDLQIPASGSIYFPGILNEHERAQAVPLRTQDGEFCIGPVAHHSWWSGERMTVSDFPWSESSAIFPAVGERELQWTKTFAKQRLHYERSYRELHGFKKMHPQVHLHALEKYLQLANCLGYPQGSNLNRPVLRHLDLQPNNILLSDSLDVYGLVDWQHTTIMPLCLAASMPKYFQNYGDPESDRMAKPARDLPADFEGMSPAEQASVQARHLKRHNHFLYAALTLRHNPEHYDAIFNDGVIRHQRLYVHAGTPWEGDSITLEAELIGAIAHWQEVLRSGCRKCDVPPIQYSKESAASIMQLYREQQEMDVVMHDLREMLDVDVYGWVPNEAYAETRELARTIKEQMVDGAEADEKERVRDNFPFDDFDEGA</sequence>
<dbReference type="STRING" id="341663.Q0CS54"/>
<evidence type="ECO:0000259" key="2">
    <source>
        <dbReference type="Pfam" id="PF01636"/>
    </source>
</evidence>
<proteinExistence type="predicted"/>
<dbReference type="InterPro" id="IPR002575">
    <property type="entry name" value="Aminoglycoside_PTrfase"/>
</dbReference>
<dbReference type="GeneID" id="4317673"/>
<dbReference type="AlphaFoldDB" id="Q0CS54"/>
<feature type="domain" description="Aminoglycoside phosphotransferase" evidence="2">
    <location>
        <begin position="63"/>
        <end position="327"/>
    </location>
</feature>
<evidence type="ECO:0000256" key="1">
    <source>
        <dbReference type="SAM" id="MobiDB-lite"/>
    </source>
</evidence>
<dbReference type="OMA" id="HYDAIFN"/>
<dbReference type="OrthoDB" id="10003767at2759"/>
<dbReference type="Gene3D" id="3.30.200.20">
    <property type="entry name" value="Phosphorylase Kinase, domain 1"/>
    <property type="match status" value="1"/>
</dbReference>
<protein>
    <recommendedName>
        <fullName evidence="2">Aminoglycoside phosphotransferase domain-containing protein</fullName>
    </recommendedName>
</protein>
<dbReference type="eggNOG" id="ENOG502SHAC">
    <property type="taxonomic scope" value="Eukaryota"/>
</dbReference>
<dbReference type="RefSeq" id="XP_001212658.1">
    <property type="nucleotide sequence ID" value="XM_001212658.1"/>
</dbReference>
<gene>
    <name evidence="3" type="ORF">ATEG_03480</name>
</gene>
<dbReference type="EMBL" id="CH476597">
    <property type="protein sequence ID" value="EAU36754.1"/>
    <property type="molecule type" value="Genomic_DNA"/>
</dbReference>
<dbReference type="InterPro" id="IPR011009">
    <property type="entry name" value="Kinase-like_dom_sf"/>
</dbReference>
<name>Q0CS54_ASPTN</name>
<dbReference type="Proteomes" id="UP000007963">
    <property type="component" value="Unassembled WGS sequence"/>
</dbReference>
<dbReference type="Pfam" id="PF01636">
    <property type="entry name" value="APH"/>
    <property type="match status" value="1"/>
</dbReference>
<dbReference type="InterPro" id="IPR051035">
    <property type="entry name" value="Mito_inheritance_9"/>
</dbReference>
<dbReference type="VEuPathDB" id="FungiDB:ATEG_03480"/>
<accession>Q0CS54</accession>